<evidence type="ECO:0000313" key="5">
    <source>
        <dbReference type="Proteomes" id="UP000478052"/>
    </source>
</evidence>
<dbReference type="PANTHER" id="PTHR45749">
    <property type="match status" value="1"/>
</dbReference>
<proteinExistence type="predicted"/>
<evidence type="ECO:0000256" key="1">
    <source>
        <dbReference type="SAM" id="MobiDB-lite"/>
    </source>
</evidence>
<gene>
    <name evidence="4" type="ORF">FWK35_00025849</name>
</gene>
<name>A0A6G0W3J9_APHCR</name>
<dbReference type="Proteomes" id="UP000478052">
    <property type="component" value="Unassembled WGS sequence"/>
</dbReference>
<dbReference type="InterPro" id="IPR008906">
    <property type="entry name" value="HATC_C_dom"/>
</dbReference>
<dbReference type="PANTHER" id="PTHR45749:SF37">
    <property type="entry name" value="OS05G0311600 PROTEIN"/>
    <property type="match status" value="1"/>
</dbReference>
<dbReference type="AlphaFoldDB" id="A0A6G0W3J9"/>
<feature type="non-terminal residue" evidence="4">
    <location>
        <position position="595"/>
    </location>
</feature>
<sequence length="595" mass="67843">MIYKLFAIFNVNKPSIVDPICTNVIDDTDPDDTLSSLGSIATVESTKVKCVDLVPETCDLGTLLTGPARPVLEAILDSTTGKKQLSGSRGKKGNKQSKLHGHSTSKQHLTCMAKWEAYISTTITGSVHSQVASSHKLLVEKNVQYIKTLVDITLFLSCQRLAFRGHEESKLSLNQGNFEEICNLIAKHYPEFAEKFQNTTNYTSHAVQDELANLCAKNIRHKITKEIEDTKVFGIMCDEARTVFNTIEGLYIHFSHPTKNQMLLDMQKKLGIKSIHIGCLSDTRWNCRFKNCEAILHNYKTIINVLQEEIDNQTDRNANEALGILTNMSTSSFIVNLFILKDILSTINILCQMFQEKNATLGKAAILIKGVLQTFENNFAKDYNISFDIPFKIQRLKRIRREPNRLNDFVLTTATGAKEPNEVDNATADDYFRINAYFKVLDSIIVNMKKRFCTESLEMTESIDNFFRLNVEKSKFFIDHYKDLLDVNCYNLKSEITVVKNYLTLTTGKDDISLEDLKTCIVMNVYPNVYKLLQVALTLPISSATYKRSFSAMRRIKTWMRSTMVENRFNDLSILNIEKDLAKKINNYDINKMFK</sequence>
<dbReference type="GO" id="GO:0046983">
    <property type="term" value="F:protein dimerization activity"/>
    <property type="evidence" value="ECO:0007669"/>
    <property type="project" value="InterPro"/>
</dbReference>
<protein>
    <submittedName>
        <fullName evidence="4">Zinc finger MYM-type protein 1-like</fullName>
    </submittedName>
</protein>
<dbReference type="OrthoDB" id="6601344at2759"/>
<organism evidence="4 5">
    <name type="scientific">Aphis craccivora</name>
    <name type="common">Cowpea aphid</name>
    <dbReference type="NCBI Taxonomy" id="307492"/>
    <lineage>
        <taxon>Eukaryota</taxon>
        <taxon>Metazoa</taxon>
        <taxon>Ecdysozoa</taxon>
        <taxon>Arthropoda</taxon>
        <taxon>Hexapoda</taxon>
        <taxon>Insecta</taxon>
        <taxon>Pterygota</taxon>
        <taxon>Neoptera</taxon>
        <taxon>Paraneoptera</taxon>
        <taxon>Hemiptera</taxon>
        <taxon>Sternorrhyncha</taxon>
        <taxon>Aphidomorpha</taxon>
        <taxon>Aphidoidea</taxon>
        <taxon>Aphididae</taxon>
        <taxon>Aphidini</taxon>
        <taxon>Aphis</taxon>
        <taxon>Aphis</taxon>
    </lineage>
</organism>
<dbReference type="Pfam" id="PF05699">
    <property type="entry name" value="Dimer_Tnp_hAT"/>
    <property type="match status" value="1"/>
</dbReference>
<feature type="domain" description="DUF4371" evidence="3">
    <location>
        <begin position="144"/>
        <end position="242"/>
    </location>
</feature>
<feature type="compositionally biased region" description="Basic residues" evidence="1">
    <location>
        <begin position="89"/>
        <end position="105"/>
    </location>
</feature>
<dbReference type="InterPro" id="IPR025398">
    <property type="entry name" value="DUF4371"/>
</dbReference>
<accession>A0A6G0W3J9</accession>
<dbReference type="InterPro" id="IPR012337">
    <property type="entry name" value="RNaseH-like_sf"/>
</dbReference>
<evidence type="ECO:0000259" key="3">
    <source>
        <dbReference type="Pfam" id="PF14291"/>
    </source>
</evidence>
<keyword evidence="5" id="KW-1185">Reference proteome</keyword>
<dbReference type="EMBL" id="VUJU01009769">
    <property type="protein sequence ID" value="KAF0717756.1"/>
    <property type="molecule type" value="Genomic_DNA"/>
</dbReference>
<dbReference type="Pfam" id="PF14291">
    <property type="entry name" value="DUF4371"/>
    <property type="match status" value="1"/>
</dbReference>
<reference evidence="4 5" key="1">
    <citation type="submission" date="2019-08" db="EMBL/GenBank/DDBJ databases">
        <title>Whole genome of Aphis craccivora.</title>
        <authorList>
            <person name="Voronova N.V."/>
            <person name="Shulinski R.S."/>
            <person name="Bandarenka Y.V."/>
            <person name="Zhorov D.G."/>
            <person name="Warner D."/>
        </authorList>
    </citation>
    <scope>NUCLEOTIDE SEQUENCE [LARGE SCALE GENOMIC DNA]</scope>
    <source>
        <strain evidence="4">180601</strain>
        <tissue evidence="4">Whole Body</tissue>
    </source>
</reference>
<evidence type="ECO:0000259" key="2">
    <source>
        <dbReference type="Pfam" id="PF05699"/>
    </source>
</evidence>
<comment type="caution">
    <text evidence="4">The sequence shown here is derived from an EMBL/GenBank/DDBJ whole genome shotgun (WGS) entry which is preliminary data.</text>
</comment>
<feature type="region of interest" description="Disordered" evidence="1">
    <location>
        <begin position="80"/>
        <end position="105"/>
    </location>
</feature>
<dbReference type="SUPFAM" id="SSF53098">
    <property type="entry name" value="Ribonuclease H-like"/>
    <property type="match status" value="1"/>
</dbReference>
<evidence type="ECO:0000313" key="4">
    <source>
        <dbReference type="EMBL" id="KAF0717756.1"/>
    </source>
</evidence>
<feature type="domain" description="HAT C-terminal dimerisation" evidence="2">
    <location>
        <begin position="526"/>
        <end position="581"/>
    </location>
</feature>